<gene>
    <name evidence="3" type="ORF">F6J89_22710</name>
</gene>
<evidence type="ECO:0000256" key="1">
    <source>
        <dbReference type="SAM" id="MobiDB-lite"/>
    </source>
</evidence>
<evidence type="ECO:0000259" key="2">
    <source>
        <dbReference type="Pfam" id="PF08479"/>
    </source>
</evidence>
<dbReference type="InterPro" id="IPR013686">
    <property type="entry name" value="Polypept-transport_assoc_ShlB"/>
</dbReference>
<evidence type="ECO:0000313" key="3">
    <source>
        <dbReference type="EMBL" id="NER30357.1"/>
    </source>
</evidence>
<sequence>MLNSFVYFDILPSTRRRNVQLRFSSITALLTTLWLITPVKAETPCSGKHKQLQQINSPPSPDLSVRNNKPLLSQNNANLSPPAYLQKPPWEQGVGKHRKIVPYLPDKFSSQVKQAIDSVIDLTKIPNSSRPDGSQITPPPLSAPELLWSQLLPPPEELLEPPATPEVPSPSIQETITVDKFEFTGNTAFSEQELATVTEPFTNRPITFAELLSARTAVTKLYTDNGYLTSGAFIPPQSLDGGSVTIAILEGGLDEIEVNGTKRLNSGYVRSRLEIATGKPLNVQHLLDALRLLQLDPLIENLSAELSTGSGPGTSLLTVTLTEANSWSSQIIANNGRSPSVGSFRRGVSLRQANLLGLGDGLSVSYTNTDGSDGIDLNYSLPINP</sequence>
<organism evidence="3">
    <name type="scientific">Symploca sp. SIO1C4</name>
    <dbReference type="NCBI Taxonomy" id="2607765"/>
    <lineage>
        <taxon>Bacteria</taxon>
        <taxon>Bacillati</taxon>
        <taxon>Cyanobacteriota</taxon>
        <taxon>Cyanophyceae</taxon>
        <taxon>Coleofasciculales</taxon>
        <taxon>Coleofasciculaceae</taxon>
        <taxon>Symploca</taxon>
    </lineage>
</organism>
<name>A0A6B3NFC9_9CYAN</name>
<dbReference type="PANTHER" id="PTHR34597:SF3">
    <property type="entry name" value="OUTER MEMBRANE TRANSPORTER CDIB"/>
    <property type="match status" value="1"/>
</dbReference>
<reference evidence="3" key="1">
    <citation type="submission" date="2019-11" db="EMBL/GenBank/DDBJ databases">
        <title>Genomic insights into an expanded diversity of filamentous marine cyanobacteria reveals the extraordinary biosynthetic potential of Moorea and Okeania.</title>
        <authorList>
            <person name="Ferreira Leao T."/>
            <person name="Wang M."/>
            <person name="Moss N."/>
            <person name="Da Silva R."/>
            <person name="Sanders J."/>
            <person name="Nurk S."/>
            <person name="Gurevich A."/>
            <person name="Humphrey G."/>
            <person name="Reher R."/>
            <person name="Zhu Q."/>
            <person name="Belda-Ferre P."/>
            <person name="Glukhov E."/>
            <person name="Rex R."/>
            <person name="Dorrestein P.C."/>
            <person name="Knight R."/>
            <person name="Pevzner P."/>
            <person name="Gerwick W.H."/>
            <person name="Gerwick L."/>
        </authorList>
    </citation>
    <scope>NUCLEOTIDE SEQUENCE</scope>
    <source>
        <strain evidence="3">SIO1C4</strain>
    </source>
</reference>
<dbReference type="PANTHER" id="PTHR34597">
    <property type="entry name" value="SLR1661 PROTEIN"/>
    <property type="match status" value="1"/>
</dbReference>
<dbReference type="InterPro" id="IPR051544">
    <property type="entry name" value="TPS_OM_transporter"/>
</dbReference>
<dbReference type="GO" id="GO:0098046">
    <property type="term" value="C:type V protein secretion system complex"/>
    <property type="evidence" value="ECO:0007669"/>
    <property type="project" value="TreeGrafter"/>
</dbReference>
<feature type="region of interest" description="Disordered" evidence="1">
    <location>
        <begin position="124"/>
        <end position="145"/>
    </location>
</feature>
<dbReference type="AlphaFoldDB" id="A0A6B3NFC9"/>
<comment type="caution">
    <text evidence="3">The sequence shown here is derived from an EMBL/GenBank/DDBJ whole genome shotgun (WGS) entry which is preliminary data.</text>
</comment>
<dbReference type="Gene3D" id="3.10.20.310">
    <property type="entry name" value="membrane protein fhac"/>
    <property type="match status" value="1"/>
</dbReference>
<dbReference type="GO" id="GO:0008320">
    <property type="term" value="F:protein transmembrane transporter activity"/>
    <property type="evidence" value="ECO:0007669"/>
    <property type="project" value="TreeGrafter"/>
</dbReference>
<dbReference type="GO" id="GO:0046819">
    <property type="term" value="P:protein secretion by the type V secretion system"/>
    <property type="evidence" value="ECO:0007669"/>
    <property type="project" value="TreeGrafter"/>
</dbReference>
<dbReference type="EMBL" id="JAAHFQ010000537">
    <property type="protein sequence ID" value="NER30357.1"/>
    <property type="molecule type" value="Genomic_DNA"/>
</dbReference>
<feature type="compositionally biased region" description="Polar residues" evidence="1">
    <location>
        <begin position="125"/>
        <end position="136"/>
    </location>
</feature>
<feature type="domain" description="Polypeptide-transport-associated ShlB-type" evidence="2">
    <location>
        <begin position="177"/>
        <end position="251"/>
    </location>
</feature>
<dbReference type="Pfam" id="PF08479">
    <property type="entry name" value="POTRA_2"/>
    <property type="match status" value="1"/>
</dbReference>
<proteinExistence type="predicted"/>
<protein>
    <submittedName>
        <fullName evidence="3">ShlB/FhaC/HecB family hemolysin secretion/activation protein</fullName>
    </submittedName>
</protein>
<accession>A0A6B3NFC9</accession>
<feature type="non-terminal residue" evidence="3">
    <location>
        <position position="385"/>
    </location>
</feature>
<dbReference type="Gene3D" id="2.40.160.50">
    <property type="entry name" value="membrane protein fhac: a member of the omp85/tpsb transporter family"/>
    <property type="match status" value="1"/>
</dbReference>